<accession>A0A7G9WIM3</accession>
<dbReference type="Proteomes" id="UP000516046">
    <property type="component" value="Chromosome"/>
</dbReference>
<sequence length="86" mass="9873">MPDRKRELLNELADSAGAVYLSDLHQIYYSHLIARKLKYIDANAYSLKEWTDTANYILGTHDSFSSPAQCRQHLLNVLSNFQVSKN</sequence>
<dbReference type="RefSeq" id="WP_212507597.1">
    <property type="nucleotide sequence ID" value="NZ_CP060696.1"/>
</dbReference>
<evidence type="ECO:0000313" key="2">
    <source>
        <dbReference type="Proteomes" id="UP000516046"/>
    </source>
</evidence>
<dbReference type="KEGG" id="caml:H6X83_02465"/>
<gene>
    <name evidence="1" type="ORF">H6X83_02465</name>
</gene>
<reference evidence="1 2" key="1">
    <citation type="submission" date="2020-08" db="EMBL/GenBank/DDBJ databases">
        <authorList>
            <person name="Ren C."/>
            <person name="Gu Y."/>
            <person name="Xu Y."/>
        </authorList>
    </citation>
    <scope>NUCLEOTIDE SEQUENCE [LARGE SCALE GENOMIC DNA]</scope>
    <source>
        <strain evidence="1 2">LBM18003</strain>
    </source>
</reference>
<protein>
    <submittedName>
        <fullName evidence="1">Uncharacterized protein</fullName>
    </submittedName>
</protein>
<name>A0A7G9WIM3_9FIRM</name>
<dbReference type="AlphaFoldDB" id="A0A7G9WIM3"/>
<organism evidence="1 2">
    <name type="scientific">Caproicibacterium amylolyticum</name>
    <dbReference type="NCBI Taxonomy" id="2766537"/>
    <lineage>
        <taxon>Bacteria</taxon>
        <taxon>Bacillati</taxon>
        <taxon>Bacillota</taxon>
        <taxon>Clostridia</taxon>
        <taxon>Eubacteriales</taxon>
        <taxon>Oscillospiraceae</taxon>
        <taxon>Caproicibacterium</taxon>
    </lineage>
</organism>
<keyword evidence="2" id="KW-1185">Reference proteome</keyword>
<dbReference type="EMBL" id="CP060696">
    <property type="protein sequence ID" value="QNO18535.1"/>
    <property type="molecule type" value="Genomic_DNA"/>
</dbReference>
<proteinExistence type="predicted"/>
<evidence type="ECO:0000313" key="1">
    <source>
        <dbReference type="EMBL" id="QNO18535.1"/>
    </source>
</evidence>